<organism evidence="3 4">
    <name type="scientific">Natronobacterium lacisalsi AJ5</name>
    <dbReference type="NCBI Taxonomy" id="358396"/>
    <lineage>
        <taxon>Archaea</taxon>
        <taxon>Methanobacteriati</taxon>
        <taxon>Methanobacteriota</taxon>
        <taxon>Stenosarchaea group</taxon>
        <taxon>Halobacteria</taxon>
        <taxon>Halobacteriales</taxon>
        <taxon>Natrialbaceae</taxon>
        <taxon>Natronobacterium</taxon>
    </lineage>
</organism>
<dbReference type="Proteomes" id="UP000011555">
    <property type="component" value="Unassembled WGS sequence"/>
</dbReference>
<dbReference type="KEGG" id="hlc:CHINAEXTREME09730"/>
<protein>
    <submittedName>
        <fullName evidence="3">Uncharacterized protein</fullName>
    </submittedName>
</protein>
<dbReference type="Proteomes" id="UP000186547">
    <property type="component" value="Chromosome"/>
</dbReference>
<evidence type="ECO:0000256" key="1">
    <source>
        <dbReference type="SAM" id="MobiDB-lite"/>
    </source>
</evidence>
<keyword evidence="4" id="KW-1185">Reference proteome</keyword>
<dbReference type="EMBL" id="CP019285">
    <property type="protein sequence ID" value="APW98045.1"/>
    <property type="molecule type" value="Genomic_DNA"/>
</dbReference>
<accession>M0L4W8</accession>
<dbReference type="eggNOG" id="arCOG11390">
    <property type="taxonomic scope" value="Archaea"/>
</dbReference>
<evidence type="ECO:0000313" key="5">
    <source>
        <dbReference type="Proteomes" id="UP000186547"/>
    </source>
</evidence>
<dbReference type="AlphaFoldDB" id="M0L4W8"/>
<reference evidence="2" key="3">
    <citation type="submission" date="2017-01" db="EMBL/GenBank/DDBJ databases">
        <authorList>
            <person name="Mah S.A."/>
            <person name="Swanson W.J."/>
            <person name="Moy G.W."/>
            <person name="Vacquier V.D."/>
        </authorList>
    </citation>
    <scope>NUCLEOTIDE SEQUENCE</scope>
    <source>
        <strain evidence="2">AJ5</strain>
    </source>
</reference>
<evidence type="ECO:0000313" key="3">
    <source>
        <dbReference type="EMBL" id="EMA28601.1"/>
    </source>
</evidence>
<name>M0L4W8_NATLA</name>
<dbReference type="STRING" id="358396.CHINAEXTREME_09730"/>
<feature type="compositionally biased region" description="Acidic residues" evidence="1">
    <location>
        <begin position="107"/>
        <end position="117"/>
    </location>
</feature>
<proteinExistence type="predicted"/>
<feature type="compositionally biased region" description="Acidic residues" evidence="1">
    <location>
        <begin position="57"/>
        <end position="72"/>
    </location>
</feature>
<dbReference type="RefSeq" id="WP_007143347.1">
    <property type="nucleotide sequence ID" value="NZ_AOLZ01000073.1"/>
</dbReference>
<reference evidence="3 4" key="2">
    <citation type="journal article" date="2014" name="PLoS Genet.">
        <title>Phylogenetically driven sequencing of extremely halophilic archaea reveals strategies for static and dynamic osmo-response.</title>
        <authorList>
            <person name="Becker E.A."/>
            <person name="Seitzer P.M."/>
            <person name="Tritt A."/>
            <person name="Larsen D."/>
            <person name="Krusor M."/>
            <person name="Yao A.I."/>
            <person name="Wu D."/>
            <person name="Madern D."/>
            <person name="Eisen J.A."/>
            <person name="Darling A.E."/>
            <person name="Facciotti M.T."/>
        </authorList>
    </citation>
    <scope>NUCLEOTIDE SEQUENCE [LARGE SCALE GENOMIC DNA]</scope>
    <source>
        <strain evidence="3 4">AJ5</strain>
    </source>
</reference>
<evidence type="ECO:0000313" key="2">
    <source>
        <dbReference type="EMBL" id="APW98045.1"/>
    </source>
</evidence>
<dbReference type="EMBL" id="AOLZ01000073">
    <property type="protein sequence ID" value="EMA28601.1"/>
    <property type="molecule type" value="Genomic_DNA"/>
</dbReference>
<feature type="region of interest" description="Disordered" evidence="1">
    <location>
        <begin position="98"/>
        <end position="117"/>
    </location>
</feature>
<dbReference type="GeneID" id="30921404"/>
<reference evidence="2 5" key="1">
    <citation type="journal article" date="2011" name="J. Bacteriol.">
        <title>Genome sequence of Halobiforma lacisalsi AJ5, an extremely halophilic archaeon which harbors a bop gene.</title>
        <authorList>
            <person name="Jiang X."/>
            <person name="Wang S."/>
            <person name="Cheng H."/>
            <person name="Huo Y."/>
            <person name="Zhang X."/>
            <person name="Zhu X."/>
            <person name="Han X."/>
            <person name="Ni P."/>
            <person name="Wu M."/>
        </authorList>
    </citation>
    <scope>NUCLEOTIDE SEQUENCE [LARGE SCALE GENOMIC DNA]</scope>
    <source>
        <strain evidence="2 5">AJ5</strain>
    </source>
</reference>
<feature type="region of interest" description="Disordered" evidence="1">
    <location>
        <begin position="35"/>
        <end position="75"/>
    </location>
</feature>
<sequence>MGEKKFTFIELHLDGDTQFGPRTLESLPFAEAVIGGGEESETGTKTDLEAGSSLETDREDEDDESGAADEEGGSGGKAIGALVALAVLVAAGVAVRKYRGEESETERAEEEPDVIVN</sequence>
<evidence type="ECO:0000313" key="4">
    <source>
        <dbReference type="Proteomes" id="UP000011555"/>
    </source>
</evidence>
<gene>
    <name evidence="3" type="ORF">C445_18301</name>
    <name evidence="2" type="ORF">CHINAEXTREME_09730</name>
</gene>